<dbReference type="PANTHER" id="PTHR11081:SF9">
    <property type="entry name" value="FLAP ENDONUCLEASE 1"/>
    <property type="match status" value="1"/>
</dbReference>
<dbReference type="GO" id="GO:0005730">
    <property type="term" value="C:nucleolus"/>
    <property type="evidence" value="ECO:0007669"/>
    <property type="project" value="UniProtKB-SubCell"/>
</dbReference>
<dbReference type="SMART" id="SM00485">
    <property type="entry name" value="XPGN"/>
    <property type="match status" value="1"/>
</dbReference>
<dbReference type="SUPFAM" id="SSF88723">
    <property type="entry name" value="PIN domain-like"/>
    <property type="match status" value="1"/>
</dbReference>
<dbReference type="EMBL" id="CATOUU010000645">
    <property type="protein sequence ID" value="CAI9937262.1"/>
    <property type="molecule type" value="Genomic_DNA"/>
</dbReference>
<keyword evidence="9 11" id="KW-0234">DNA repair</keyword>
<dbReference type="InterPro" id="IPR008918">
    <property type="entry name" value="HhH2"/>
</dbReference>
<proteinExistence type="inferred from homology"/>
<evidence type="ECO:0000259" key="12">
    <source>
        <dbReference type="SMART" id="SM00475"/>
    </source>
</evidence>
<dbReference type="GO" id="GO:0008409">
    <property type="term" value="F:5'-3' exonuclease activity"/>
    <property type="evidence" value="ECO:0007669"/>
    <property type="project" value="UniProtKB-UniRule"/>
</dbReference>
<evidence type="ECO:0000259" key="13">
    <source>
        <dbReference type="SMART" id="SM00484"/>
    </source>
</evidence>
<keyword evidence="8 11" id="KW-0460">Magnesium</keyword>
<dbReference type="GO" id="GO:0043137">
    <property type="term" value="P:DNA replication, removal of RNA primer"/>
    <property type="evidence" value="ECO:0007669"/>
    <property type="project" value="UniProtKB-UniRule"/>
</dbReference>
<dbReference type="EMBL" id="CAXDID020000223">
    <property type="protein sequence ID" value="CAL6058799.1"/>
    <property type="molecule type" value="Genomic_DNA"/>
</dbReference>
<dbReference type="PROSITE" id="PS00841">
    <property type="entry name" value="XPG_1"/>
    <property type="match status" value="1"/>
</dbReference>
<gene>
    <name evidence="15" type="ORF">HINF_LOCUS24907</name>
    <name evidence="16" type="ORF">HINF_LOCUS48440</name>
</gene>
<keyword evidence="4 11" id="KW-0255">Endonuclease</keyword>
<evidence type="ECO:0000256" key="7">
    <source>
        <dbReference type="ARBA" id="ARBA00022839"/>
    </source>
</evidence>
<comment type="caution">
    <text evidence="15">The sequence shown here is derived from an EMBL/GenBank/DDBJ whole genome shotgun (WGS) entry which is preliminary data.</text>
</comment>
<feature type="domain" description="XPG N-terminal" evidence="14">
    <location>
        <begin position="1"/>
        <end position="108"/>
    </location>
</feature>
<dbReference type="Pfam" id="PF00752">
    <property type="entry name" value="XPG_N"/>
    <property type="match status" value="1"/>
</dbReference>
<comment type="similarity">
    <text evidence="11">Belongs to the XPG/RAD2 endonuclease family. FEN1 subfamily.</text>
</comment>
<feature type="domain" description="5'-3' exonuclease" evidence="12">
    <location>
        <begin position="29"/>
        <end position="319"/>
    </location>
</feature>
<dbReference type="InterPro" id="IPR006085">
    <property type="entry name" value="XPG_DNA_repair_N"/>
</dbReference>
<evidence type="ECO:0000256" key="10">
    <source>
        <dbReference type="ARBA" id="ARBA00029382"/>
    </source>
</evidence>
<dbReference type="HAMAP" id="MF_00614">
    <property type="entry name" value="Fen"/>
    <property type="match status" value="1"/>
</dbReference>
<dbReference type="Proteomes" id="UP001642409">
    <property type="component" value="Unassembled WGS sequence"/>
</dbReference>
<dbReference type="SUPFAM" id="SSF47807">
    <property type="entry name" value="5' to 3' exonuclease, C-terminal subdomain"/>
    <property type="match status" value="1"/>
</dbReference>
<dbReference type="InterPro" id="IPR002421">
    <property type="entry name" value="5-3_exonuclease"/>
</dbReference>
<keyword evidence="6 11" id="KW-0378">Hydrolase</keyword>
<dbReference type="AlphaFoldDB" id="A0AA86PKN4"/>
<evidence type="ECO:0000256" key="6">
    <source>
        <dbReference type="ARBA" id="ARBA00022801"/>
    </source>
</evidence>
<evidence type="ECO:0000256" key="9">
    <source>
        <dbReference type="ARBA" id="ARBA00023204"/>
    </source>
</evidence>
<dbReference type="PRINTS" id="PR00853">
    <property type="entry name" value="XPGRADSUPER"/>
</dbReference>
<dbReference type="GO" id="GO:0000287">
    <property type="term" value="F:magnesium ion binding"/>
    <property type="evidence" value="ECO:0007669"/>
    <property type="project" value="UniProtKB-UniRule"/>
</dbReference>
<dbReference type="Pfam" id="PF00867">
    <property type="entry name" value="XPG_I"/>
    <property type="match status" value="1"/>
</dbReference>
<dbReference type="InterPro" id="IPR006084">
    <property type="entry name" value="XPG/Rad2"/>
</dbReference>
<dbReference type="InterPro" id="IPR019974">
    <property type="entry name" value="XPG_CS"/>
</dbReference>
<dbReference type="GO" id="GO:0005654">
    <property type="term" value="C:nucleoplasm"/>
    <property type="evidence" value="ECO:0007669"/>
    <property type="project" value="UniProtKB-SubCell"/>
</dbReference>
<sequence>MGIKDLQKMLSEHAPSSVRTASTKDYVNKKIAVDASILLYQFITSITTADGEPLKNAAGQVTSHLIGLLARCTRMAEAGVKPIFVFDGQAFGQKSDELEKRRTLKEENQAKADEAKQAGDTEAYKKFSKRSVKVGPEQYQQAVTLLNALGIQCIVATGEAEALAVALNRAGMVDAVASSDLDCVAYASKIFVRNLATDKDIIEIQHDKALEELKMDRDQFVDFCILLGCDYVPTIPSVGPKTAFQLIQKFKNIENILADKEYKIEPDYLQKVIGAREIFTTQNKLTAEEQKKYSEQLSQKLQIDTDAAVNFLVNEMQFDENNAKSRVEKFKKAKTAPKQMTLGAFVKKVDRK</sequence>
<evidence type="ECO:0000313" key="17">
    <source>
        <dbReference type="Proteomes" id="UP001642409"/>
    </source>
</evidence>
<dbReference type="CDD" id="cd09901">
    <property type="entry name" value="H3TH_FEN1-like"/>
    <property type="match status" value="1"/>
</dbReference>
<reference evidence="16 17" key="2">
    <citation type="submission" date="2024-07" db="EMBL/GenBank/DDBJ databases">
        <authorList>
            <person name="Akdeniz Z."/>
        </authorList>
    </citation>
    <scope>NUCLEOTIDE SEQUENCE [LARGE SCALE GENOMIC DNA]</scope>
</reference>
<comment type="subcellular location">
    <subcellularLocation>
        <location evidence="11">Nucleus</location>
        <location evidence="11">Nucleolus</location>
    </subcellularLocation>
    <subcellularLocation>
        <location evidence="11">Nucleus</location>
        <location evidence="11">Nucleoplasm</location>
    </subcellularLocation>
    <subcellularLocation>
        <location evidence="11">Mitochondrion</location>
    </subcellularLocation>
    <text evidence="11">Resides mostly in the nucleoli and relocalizes to the nucleoplasm upon DNA damage.</text>
</comment>
<keyword evidence="17" id="KW-1185">Reference proteome</keyword>
<comment type="cofactor">
    <cofactor evidence="11">
        <name>Mg(2+)</name>
        <dbReference type="ChEBI" id="CHEBI:18420"/>
    </cofactor>
    <text evidence="11">Binds 2 magnesium ions per subunit. They probably participate in the reaction catalyzed by the enzyme. May bind an additional third magnesium ion after substrate binding.</text>
</comment>
<evidence type="ECO:0000256" key="5">
    <source>
        <dbReference type="ARBA" id="ARBA00022763"/>
    </source>
</evidence>
<dbReference type="InterPro" id="IPR006086">
    <property type="entry name" value="XPG-I_dom"/>
</dbReference>
<keyword evidence="7 11" id="KW-0269">Exonuclease</keyword>
<keyword evidence="1 11" id="KW-0235">DNA replication</keyword>
<evidence type="ECO:0000256" key="1">
    <source>
        <dbReference type="ARBA" id="ARBA00022705"/>
    </source>
</evidence>
<evidence type="ECO:0000313" key="16">
    <source>
        <dbReference type="EMBL" id="CAL6058799.1"/>
    </source>
</evidence>
<evidence type="ECO:0000256" key="4">
    <source>
        <dbReference type="ARBA" id="ARBA00022759"/>
    </source>
</evidence>
<evidence type="ECO:0000256" key="8">
    <source>
        <dbReference type="ARBA" id="ARBA00022842"/>
    </source>
</evidence>
<evidence type="ECO:0000313" key="15">
    <source>
        <dbReference type="EMBL" id="CAI9937262.1"/>
    </source>
</evidence>
<dbReference type="SMART" id="SM00484">
    <property type="entry name" value="XPGI"/>
    <property type="match status" value="1"/>
</dbReference>
<keyword evidence="11" id="KW-0496">Mitochondrion</keyword>
<dbReference type="FunFam" id="3.40.50.1010:FF:000016">
    <property type="entry name" value="Flap endonuclease 1"/>
    <property type="match status" value="1"/>
</dbReference>
<comment type="function">
    <text evidence="10 11">Structure-specific nuclease with 5'-flap endonuclease and 5'-3' exonuclease activities involved in DNA replication and repair. During DNA replication, cleaves the 5'-overhanging flap structure that is generated by displacement synthesis when DNA polymerase encounters the 5'-end of a downstream Okazaki fragment. It enters the flap from the 5'-end and then tracks to cleave the flap base, leaving a nick for ligation. Also involved in the long patch base excision repair (LP-BER) pathway, by cleaving within the apurinic/apyrimidinic (AP) site-terminated flap. Acts as a genome stabilization factor that prevents flaps from equilibrating into structures that lead to duplications and deletions. Also possesses 5'-3' exonuclease activity on nicked or gapped double-stranded DNA, and exhibits RNase H activity. Also involved in replication and repair of rDNA and in repairing mitochondrial DNA.</text>
</comment>
<dbReference type="CDD" id="cd09867">
    <property type="entry name" value="PIN_FEN1"/>
    <property type="match status" value="1"/>
</dbReference>
<evidence type="ECO:0000259" key="14">
    <source>
        <dbReference type="SMART" id="SM00485"/>
    </source>
</evidence>
<dbReference type="GO" id="GO:0003677">
    <property type="term" value="F:DNA binding"/>
    <property type="evidence" value="ECO:0007669"/>
    <property type="project" value="UniProtKB-UniRule"/>
</dbReference>
<name>A0AA86PKN4_9EUKA</name>
<evidence type="ECO:0000256" key="3">
    <source>
        <dbReference type="ARBA" id="ARBA00022723"/>
    </source>
</evidence>
<dbReference type="Gene3D" id="3.40.50.1010">
    <property type="entry name" value="5'-nuclease"/>
    <property type="match status" value="1"/>
</dbReference>
<dbReference type="SMART" id="SM00279">
    <property type="entry name" value="HhH2"/>
    <property type="match status" value="1"/>
</dbReference>
<keyword evidence="5 11" id="KW-0227">DNA damage</keyword>
<evidence type="ECO:0000256" key="2">
    <source>
        <dbReference type="ARBA" id="ARBA00022722"/>
    </source>
</evidence>
<dbReference type="InterPro" id="IPR036279">
    <property type="entry name" value="5-3_exonuclease_C_sf"/>
</dbReference>
<protein>
    <recommendedName>
        <fullName evidence="11">Flap endonuclease 1</fullName>
        <shortName evidence="11">FEN-1</shortName>
        <ecNumber evidence="11">3.1.-.-</ecNumber>
    </recommendedName>
    <alternativeName>
        <fullName evidence="11">Flap structure-specific endonuclease 1</fullName>
    </alternativeName>
</protein>
<evidence type="ECO:0000256" key="11">
    <source>
        <dbReference type="HAMAP-Rule" id="MF_03140"/>
    </source>
</evidence>
<dbReference type="InterPro" id="IPR023426">
    <property type="entry name" value="Flap_endonuc"/>
</dbReference>
<keyword evidence="11" id="KW-0597">Phosphoprotein</keyword>
<keyword evidence="2 11" id="KW-0540">Nuclease</keyword>
<dbReference type="GO" id="GO:0017108">
    <property type="term" value="F:5'-flap endonuclease activity"/>
    <property type="evidence" value="ECO:0007669"/>
    <property type="project" value="UniProtKB-UniRule"/>
</dbReference>
<accession>A0AA86PKN4</accession>
<dbReference type="EC" id="3.1.-.-" evidence="11"/>
<dbReference type="Gene3D" id="1.10.150.20">
    <property type="entry name" value="5' to 3' exonuclease, C-terminal subdomain"/>
    <property type="match status" value="1"/>
</dbReference>
<feature type="domain" description="XPG-I" evidence="13">
    <location>
        <begin position="147"/>
        <end position="215"/>
    </location>
</feature>
<dbReference type="GO" id="GO:0006284">
    <property type="term" value="P:base-excision repair"/>
    <property type="evidence" value="ECO:0007669"/>
    <property type="project" value="UniProtKB-UniRule"/>
</dbReference>
<keyword evidence="3 11" id="KW-0479">Metal-binding</keyword>
<dbReference type="InterPro" id="IPR029060">
    <property type="entry name" value="PIN-like_dom_sf"/>
</dbReference>
<organism evidence="15">
    <name type="scientific">Hexamita inflata</name>
    <dbReference type="NCBI Taxonomy" id="28002"/>
    <lineage>
        <taxon>Eukaryota</taxon>
        <taxon>Metamonada</taxon>
        <taxon>Diplomonadida</taxon>
        <taxon>Hexamitidae</taxon>
        <taxon>Hexamitinae</taxon>
        <taxon>Hexamita</taxon>
    </lineage>
</organism>
<dbReference type="PANTHER" id="PTHR11081">
    <property type="entry name" value="FLAP ENDONUCLEASE FAMILY MEMBER"/>
    <property type="match status" value="1"/>
</dbReference>
<keyword evidence="11" id="KW-0539">Nucleus</keyword>
<dbReference type="SMART" id="SM00475">
    <property type="entry name" value="53EXOc"/>
    <property type="match status" value="1"/>
</dbReference>
<dbReference type="GO" id="GO:0005739">
    <property type="term" value="C:mitochondrion"/>
    <property type="evidence" value="ECO:0007669"/>
    <property type="project" value="UniProtKB-SubCell"/>
</dbReference>
<reference evidence="15" key="1">
    <citation type="submission" date="2023-06" db="EMBL/GenBank/DDBJ databases">
        <authorList>
            <person name="Kurt Z."/>
        </authorList>
    </citation>
    <scope>NUCLEOTIDE SEQUENCE</scope>
</reference>